<reference evidence="12 13" key="1">
    <citation type="submission" date="2024-02" db="EMBL/GenBank/DDBJ databases">
        <authorList>
            <person name="Vignale AGUSTIN F."/>
            <person name="Sosa J E."/>
            <person name="Modenutti C."/>
        </authorList>
    </citation>
    <scope>NUCLEOTIDE SEQUENCE [LARGE SCALE GENOMIC DNA]</scope>
</reference>
<proteinExistence type="inferred from homology"/>
<evidence type="ECO:0000313" key="12">
    <source>
        <dbReference type="EMBL" id="CAK9153730.1"/>
    </source>
</evidence>
<dbReference type="GO" id="GO:0016020">
    <property type="term" value="C:membrane"/>
    <property type="evidence" value="ECO:0007669"/>
    <property type="project" value="UniProtKB-SubCell"/>
</dbReference>
<dbReference type="EMBL" id="CAUOFW020002447">
    <property type="protein sequence ID" value="CAK9153730.1"/>
    <property type="molecule type" value="Genomic_DNA"/>
</dbReference>
<keyword evidence="13" id="KW-1185">Reference proteome</keyword>
<evidence type="ECO:0000256" key="9">
    <source>
        <dbReference type="ARBA" id="ARBA00038341"/>
    </source>
</evidence>
<keyword evidence="6 10" id="KW-1133">Transmembrane helix</keyword>
<evidence type="ECO:0000256" key="4">
    <source>
        <dbReference type="ARBA" id="ARBA00022692"/>
    </source>
</evidence>
<evidence type="ECO:0000259" key="11">
    <source>
        <dbReference type="Pfam" id="PF00999"/>
    </source>
</evidence>
<name>A0ABC8SA68_9AQUA</name>
<dbReference type="Pfam" id="PF00999">
    <property type="entry name" value="Na_H_Exchanger"/>
    <property type="match status" value="1"/>
</dbReference>
<evidence type="ECO:0000313" key="13">
    <source>
        <dbReference type="Proteomes" id="UP001642360"/>
    </source>
</evidence>
<feature type="transmembrane region" description="Helical" evidence="10">
    <location>
        <begin position="288"/>
        <end position="305"/>
    </location>
</feature>
<dbReference type="Gene3D" id="1.20.1530.20">
    <property type="match status" value="1"/>
</dbReference>
<evidence type="ECO:0000256" key="3">
    <source>
        <dbReference type="ARBA" id="ARBA00022538"/>
    </source>
</evidence>
<dbReference type="GO" id="GO:0006813">
    <property type="term" value="P:potassium ion transport"/>
    <property type="evidence" value="ECO:0007669"/>
    <property type="project" value="UniProtKB-KW"/>
</dbReference>
<comment type="caution">
    <text evidence="12">The sequence shown here is derived from an EMBL/GenBank/DDBJ whole genome shotgun (WGS) entry which is preliminary data.</text>
</comment>
<dbReference type="InterPro" id="IPR038770">
    <property type="entry name" value="Na+/solute_symporter_sf"/>
</dbReference>
<protein>
    <recommendedName>
        <fullName evidence="11">Cation/H+ exchanger transmembrane domain-containing protein</fullName>
    </recommendedName>
</protein>
<keyword evidence="5" id="KW-0630">Potassium</keyword>
<keyword evidence="3" id="KW-0633">Potassium transport</keyword>
<dbReference type="AlphaFoldDB" id="A0ABC8SA68"/>
<accession>A0ABC8SA68</accession>
<feature type="transmembrane region" description="Helical" evidence="10">
    <location>
        <begin position="114"/>
        <end position="136"/>
    </location>
</feature>
<keyword evidence="8 10" id="KW-0472">Membrane</keyword>
<evidence type="ECO:0000256" key="7">
    <source>
        <dbReference type="ARBA" id="ARBA00023065"/>
    </source>
</evidence>
<dbReference type="InterPro" id="IPR050794">
    <property type="entry name" value="CPA2_transporter"/>
</dbReference>
<keyword evidence="4 10" id="KW-0812">Transmembrane</keyword>
<evidence type="ECO:0000256" key="6">
    <source>
        <dbReference type="ARBA" id="ARBA00022989"/>
    </source>
</evidence>
<feature type="domain" description="Cation/H+ exchanger transmembrane" evidence="11">
    <location>
        <begin position="64"/>
        <end position="324"/>
    </location>
</feature>
<dbReference type="PANTHER" id="PTHR32468">
    <property type="entry name" value="CATION/H + ANTIPORTER"/>
    <property type="match status" value="1"/>
</dbReference>
<comment type="subcellular location">
    <subcellularLocation>
        <location evidence="1">Membrane</location>
        <topology evidence="1">Multi-pass membrane protein</topology>
    </subcellularLocation>
</comment>
<feature type="transmembrane region" description="Helical" evidence="10">
    <location>
        <begin position="148"/>
        <end position="170"/>
    </location>
</feature>
<evidence type="ECO:0000256" key="8">
    <source>
        <dbReference type="ARBA" id="ARBA00023136"/>
    </source>
</evidence>
<organism evidence="12 13">
    <name type="scientific">Ilex paraguariensis</name>
    <name type="common">yerba mate</name>
    <dbReference type="NCBI Taxonomy" id="185542"/>
    <lineage>
        <taxon>Eukaryota</taxon>
        <taxon>Viridiplantae</taxon>
        <taxon>Streptophyta</taxon>
        <taxon>Embryophyta</taxon>
        <taxon>Tracheophyta</taxon>
        <taxon>Spermatophyta</taxon>
        <taxon>Magnoliopsida</taxon>
        <taxon>eudicotyledons</taxon>
        <taxon>Gunneridae</taxon>
        <taxon>Pentapetalae</taxon>
        <taxon>asterids</taxon>
        <taxon>campanulids</taxon>
        <taxon>Aquifoliales</taxon>
        <taxon>Aquifoliaceae</taxon>
        <taxon>Ilex</taxon>
    </lineage>
</organism>
<dbReference type="InterPro" id="IPR006153">
    <property type="entry name" value="Cation/H_exchanger_TM"/>
</dbReference>
<comment type="similarity">
    <text evidence="9">Belongs to the monovalent cation:proton antiporter 2 (CPA2) transporter (TC 2.A.37) family. CHX (TC 2.A.37.4) subfamily.</text>
</comment>
<dbReference type="PANTHER" id="PTHR32468:SF66">
    <property type="entry name" value="CATION_H+ EXCHANGER DOMAIN-CONTAINING PROTEIN"/>
    <property type="match status" value="1"/>
</dbReference>
<keyword evidence="2" id="KW-0813">Transport</keyword>
<feature type="transmembrane region" description="Helical" evidence="10">
    <location>
        <begin position="213"/>
        <end position="232"/>
    </location>
</feature>
<feature type="transmembrane region" description="Helical" evidence="10">
    <location>
        <begin position="244"/>
        <end position="267"/>
    </location>
</feature>
<gene>
    <name evidence="12" type="ORF">ILEXP_LOCUS22026</name>
</gene>
<dbReference type="Proteomes" id="UP001642360">
    <property type="component" value="Unassembled WGS sequence"/>
</dbReference>
<evidence type="ECO:0000256" key="2">
    <source>
        <dbReference type="ARBA" id="ARBA00022448"/>
    </source>
</evidence>
<evidence type="ECO:0000256" key="10">
    <source>
        <dbReference type="SAM" id="Phobius"/>
    </source>
</evidence>
<evidence type="ECO:0000256" key="1">
    <source>
        <dbReference type="ARBA" id="ARBA00004141"/>
    </source>
</evidence>
<evidence type="ECO:0000256" key="5">
    <source>
        <dbReference type="ARBA" id="ARBA00022958"/>
    </source>
</evidence>
<sequence>MVNDEKLNIQLKICTLLSEEPECQQLRLEFSHHFRSFFSFTFSGNTTPSFGITKDGQSRRLSLVTFFSRTLHFFLTPLGQPKYVSDFLGGIILGPSVLGRNETFSEAMFSLKGLMVLDVYEMIGIIIYTFLIVLRIDLTMVRRRGELALAIGLGSFLFPLLINGIMAKLLKRSTKMDNKLQDSVVLLGTLASMINYDASSSILRDLKLVNSQIGLVILPSAMISSPCTWIYDLMLRNLSDAQEGVTHVIIATSLCRVLLILVIIFAIRPMMFWMIRQTPEDKTLKESYVCAIAVMILGISIYSEVTEIHPTFSSIVFGLAVPGGPPLA</sequence>
<keyword evidence="7" id="KW-0406">Ion transport</keyword>